<comment type="caution">
    <text evidence="2">The sequence shown here is derived from an EMBL/GenBank/DDBJ whole genome shotgun (WGS) entry which is preliminary data.</text>
</comment>
<evidence type="ECO:0000256" key="1">
    <source>
        <dbReference type="SAM" id="Phobius"/>
    </source>
</evidence>
<dbReference type="AlphaFoldDB" id="M5RM01"/>
<name>M5RM01_9BACT</name>
<keyword evidence="1" id="KW-1133">Transmembrane helix</keyword>
<evidence type="ECO:0008006" key="4">
    <source>
        <dbReference type="Google" id="ProtNLM"/>
    </source>
</evidence>
<gene>
    <name evidence="2" type="ORF">RMSM_02850</name>
</gene>
<reference evidence="2 3" key="1">
    <citation type="journal article" date="2013" name="Mar. Genomics">
        <title>Expression of sulfatases in Rhodopirellula baltica and the diversity of sulfatases in the genus Rhodopirellula.</title>
        <authorList>
            <person name="Wegner C.E."/>
            <person name="Richter-Heitmann T."/>
            <person name="Klindworth A."/>
            <person name="Klockow C."/>
            <person name="Richter M."/>
            <person name="Achstetter T."/>
            <person name="Glockner F.O."/>
            <person name="Harder J."/>
        </authorList>
    </citation>
    <scope>NUCLEOTIDE SEQUENCE [LARGE SCALE GENOMIC DNA]</scope>
    <source>
        <strain evidence="2 3">SM1</strain>
    </source>
</reference>
<dbReference type="EMBL" id="ANOG01000405">
    <property type="protein sequence ID" value="EMI20231.1"/>
    <property type="molecule type" value="Genomic_DNA"/>
</dbReference>
<organism evidence="2 3">
    <name type="scientific">Rhodopirellula maiorica SM1</name>
    <dbReference type="NCBI Taxonomy" id="1265738"/>
    <lineage>
        <taxon>Bacteria</taxon>
        <taxon>Pseudomonadati</taxon>
        <taxon>Planctomycetota</taxon>
        <taxon>Planctomycetia</taxon>
        <taxon>Pirellulales</taxon>
        <taxon>Pirellulaceae</taxon>
        <taxon>Novipirellula</taxon>
    </lineage>
</organism>
<dbReference type="PATRIC" id="fig|1265738.3.peg.2853"/>
<protein>
    <recommendedName>
        <fullName evidence="4">General secretion pathway GspH domain-containing protein</fullName>
    </recommendedName>
</protein>
<accession>M5RM01</accession>
<keyword evidence="1" id="KW-0812">Transmembrane</keyword>
<evidence type="ECO:0000313" key="3">
    <source>
        <dbReference type="Proteomes" id="UP000011991"/>
    </source>
</evidence>
<evidence type="ECO:0000313" key="2">
    <source>
        <dbReference type="EMBL" id="EMI20231.1"/>
    </source>
</evidence>
<keyword evidence="3" id="KW-1185">Reference proteome</keyword>
<dbReference type="Proteomes" id="UP000011991">
    <property type="component" value="Unassembled WGS sequence"/>
</dbReference>
<feature type="transmembrane region" description="Helical" evidence="1">
    <location>
        <begin position="57"/>
        <end position="78"/>
    </location>
</feature>
<keyword evidence="1" id="KW-0472">Membrane</keyword>
<sequence>MKIAAKNAVTDSPDISGRLGDAASERLFAPPRRPIFFVMTLWVSSMSTQSIRTGVTLIEAVMVVVLLSASAIASSFVLRPRWSSERSVTGITHHVADTLMLARNTSITNQADVRVERIRKDGQAMLKISEDAGPIRGGRVSFIELGSQVTVKGSPTAIRFSPLGTVNRSLRWTMIQGDVVGEVRVSPTTGNVQRQVL</sequence>
<proteinExistence type="predicted"/>